<reference evidence="4" key="1">
    <citation type="submission" date="2017-02" db="EMBL/GenBank/DDBJ databases">
        <title>Complete genome sequence of Cupriavidus necator strain NH9, a 3-chlorobenzoate degrader.</title>
        <authorList>
            <person name="Moriuchi R."/>
            <person name="Dohra H."/>
            <person name="Ogawa N."/>
        </authorList>
    </citation>
    <scope>NUCLEOTIDE SEQUENCE [LARGE SCALE GENOMIC DNA]</scope>
    <source>
        <strain evidence="4">NH9</strain>
    </source>
</reference>
<evidence type="ECO:0000256" key="1">
    <source>
        <dbReference type="ARBA" id="ARBA00006987"/>
    </source>
</evidence>
<dbReference type="PANTHER" id="PTHR42928:SF5">
    <property type="entry name" value="BLR1237 PROTEIN"/>
    <property type="match status" value="1"/>
</dbReference>
<proteinExistence type="inferred from homology"/>
<dbReference type="AlphaFoldDB" id="A0A1U9UUB3"/>
<dbReference type="CDD" id="cd07012">
    <property type="entry name" value="PBP2_Bug_TTT"/>
    <property type="match status" value="1"/>
</dbReference>
<evidence type="ECO:0000256" key="2">
    <source>
        <dbReference type="SAM" id="SignalP"/>
    </source>
</evidence>
<accession>A0A1U9UUB3</accession>
<feature type="signal peptide" evidence="2">
    <location>
        <begin position="1"/>
        <end position="38"/>
    </location>
</feature>
<keyword evidence="2" id="KW-0732">Signal</keyword>
<dbReference type="InterPro" id="IPR005064">
    <property type="entry name" value="BUG"/>
</dbReference>
<dbReference type="RefSeq" id="WP_078198761.1">
    <property type="nucleotide sequence ID" value="NZ_CP017758.1"/>
</dbReference>
<feature type="chain" id="PRO_5013024826" evidence="2">
    <location>
        <begin position="39"/>
        <end position="340"/>
    </location>
</feature>
<evidence type="ECO:0000313" key="4">
    <source>
        <dbReference type="Proteomes" id="UP000189627"/>
    </source>
</evidence>
<comment type="similarity">
    <text evidence="1">Belongs to the UPF0065 (bug) family.</text>
</comment>
<sequence length="340" mass="36319">MYTFQRRGALRLHHWLGAFALGSACTAAALTVSATAAAATQDWPQRPVSVVVPFPPGGSSDAIARMLTVPLNKKLGQPFVIDNRPGATGAIGATYVKRAPADGYTMMVASIGVYAVNPFLQKNLGYDPVTDFDLLTVAVRASNVLVANPQFPASTLRELVAYMKKNPGKVSFASSGAGSSDHLTAALFWQKSGTDGLHVPYKGGSPAISDLLAGQVDVSFQNINAVLQHIRAGKLKAMAVTSDKRLPVLPNVPTMAEAGVKDVEVYSWQGVAAPRGLPPEVKSRLHGALVSSLNDPKMRQKLSENGFEVVANTPEQFQQFEAQELQRWKTVIEKGKIALD</sequence>
<dbReference type="SUPFAM" id="SSF53850">
    <property type="entry name" value="Periplasmic binding protein-like II"/>
    <property type="match status" value="1"/>
</dbReference>
<dbReference type="Pfam" id="PF03401">
    <property type="entry name" value="TctC"/>
    <property type="match status" value="1"/>
</dbReference>
<dbReference type="InterPro" id="IPR042100">
    <property type="entry name" value="Bug_dom1"/>
</dbReference>
<dbReference type="OrthoDB" id="8678477at2"/>
<dbReference type="Proteomes" id="UP000189627">
    <property type="component" value="Chromosome 2"/>
</dbReference>
<dbReference type="Gene3D" id="3.40.190.150">
    <property type="entry name" value="Bordetella uptake gene, domain 1"/>
    <property type="match status" value="1"/>
</dbReference>
<protein>
    <submittedName>
        <fullName evidence="3">LacI family transcriptional regulator</fullName>
    </submittedName>
</protein>
<dbReference type="PROSITE" id="PS51257">
    <property type="entry name" value="PROKAR_LIPOPROTEIN"/>
    <property type="match status" value="1"/>
</dbReference>
<evidence type="ECO:0000313" key="3">
    <source>
        <dbReference type="EMBL" id="AQV96284.1"/>
    </source>
</evidence>
<dbReference type="KEGG" id="cuh:BJN34_20625"/>
<dbReference type="PANTHER" id="PTHR42928">
    <property type="entry name" value="TRICARBOXYLATE-BINDING PROTEIN"/>
    <property type="match status" value="1"/>
</dbReference>
<organism evidence="3 4">
    <name type="scientific">Cupriavidus necator</name>
    <name type="common">Alcaligenes eutrophus</name>
    <name type="synonym">Ralstonia eutropha</name>
    <dbReference type="NCBI Taxonomy" id="106590"/>
    <lineage>
        <taxon>Bacteria</taxon>
        <taxon>Pseudomonadati</taxon>
        <taxon>Pseudomonadota</taxon>
        <taxon>Betaproteobacteria</taxon>
        <taxon>Burkholderiales</taxon>
        <taxon>Burkholderiaceae</taxon>
        <taxon>Cupriavidus</taxon>
    </lineage>
</organism>
<dbReference type="Gene3D" id="3.40.190.10">
    <property type="entry name" value="Periplasmic binding protein-like II"/>
    <property type="match status" value="1"/>
</dbReference>
<dbReference type="EMBL" id="CP017758">
    <property type="protein sequence ID" value="AQV96284.1"/>
    <property type="molecule type" value="Genomic_DNA"/>
</dbReference>
<gene>
    <name evidence="3" type="ORF">BJN34_20625</name>
</gene>
<dbReference type="PIRSF" id="PIRSF017082">
    <property type="entry name" value="YflP"/>
    <property type="match status" value="1"/>
</dbReference>
<name>A0A1U9UUB3_CUPNE</name>